<proteinExistence type="predicted"/>
<protein>
    <submittedName>
        <fullName evidence="2">Uncharacterized protein</fullName>
    </submittedName>
</protein>
<dbReference type="AlphaFoldDB" id="A0A151J6I3"/>
<feature type="region of interest" description="Disordered" evidence="1">
    <location>
        <begin position="195"/>
        <end position="217"/>
    </location>
</feature>
<evidence type="ECO:0000313" key="3">
    <source>
        <dbReference type="Proteomes" id="UP000078492"/>
    </source>
</evidence>
<reference evidence="2 3" key="1">
    <citation type="submission" date="2015-09" db="EMBL/GenBank/DDBJ databases">
        <title>Trachymyrmex cornetzi WGS genome.</title>
        <authorList>
            <person name="Nygaard S."/>
            <person name="Hu H."/>
            <person name="Boomsma J."/>
            <person name="Zhang G."/>
        </authorList>
    </citation>
    <scope>NUCLEOTIDE SEQUENCE [LARGE SCALE GENOMIC DNA]</scope>
    <source>
        <strain evidence="2">Tcor2-1</strain>
        <tissue evidence="2">Whole body</tissue>
    </source>
</reference>
<sequence length="217" mass="24437">MIHRVYEKSGQNKEEGDKNQSGSQFPVSSQDHSWILTTADLVQTDASRKQRSRANIEGITPRVDGRVKQASRRGWEDRHFESRPPGCQPTSRSLVAVYFRVRGIDELAAFRRLSRFSPFPRWETRNGKKIGRPTLYALRACTCACARALSFSLTRYRKVRRDDVTSIAYRCVTVRVKGRGTNEGCAGATRAGVNAGGGRQEGFRSVKPTHTGARYRK</sequence>
<accession>A0A151J6I3</accession>
<gene>
    <name evidence="2" type="ORF">ALC57_08812</name>
</gene>
<feature type="region of interest" description="Disordered" evidence="1">
    <location>
        <begin position="1"/>
        <end position="30"/>
    </location>
</feature>
<evidence type="ECO:0000313" key="2">
    <source>
        <dbReference type="EMBL" id="KYN18818.1"/>
    </source>
</evidence>
<feature type="region of interest" description="Disordered" evidence="1">
    <location>
        <begin position="67"/>
        <end position="86"/>
    </location>
</feature>
<name>A0A151J6I3_9HYME</name>
<dbReference type="EMBL" id="KQ979851">
    <property type="protein sequence ID" value="KYN18818.1"/>
    <property type="molecule type" value="Genomic_DNA"/>
</dbReference>
<keyword evidence="3" id="KW-1185">Reference proteome</keyword>
<organism evidence="2 3">
    <name type="scientific">Trachymyrmex cornetzi</name>
    <dbReference type="NCBI Taxonomy" id="471704"/>
    <lineage>
        <taxon>Eukaryota</taxon>
        <taxon>Metazoa</taxon>
        <taxon>Ecdysozoa</taxon>
        <taxon>Arthropoda</taxon>
        <taxon>Hexapoda</taxon>
        <taxon>Insecta</taxon>
        <taxon>Pterygota</taxon>
        <taxon>Neoptera</taxon>
        <taxon>Endopterygota</taxon>
        <taxon>Hymenoptera</taxon>
        <taxon>Apocrita</taxon>
        <taxon>Aculeata</taxon>
        <taxon>Formicoidea</taxon>
        <taxon>Formicidae</taxon>
        <taxon>Myrmicinae</taxon>
        <taxon>Trachymyrmex</taxon>
    </lineage>
</organism>
<feature type="compositionally biased region" description="Basic and acidic residues" evidence="1">
    <location>
        <begin position="67"/>
        <end position="82"/>
    </location>
</feature>
<feature type="compositionally biased region" description="Basic and acidic residues" evidence="1">
    <location>
        <begin position="1"/>
        <end position="18"/>
    </location>
</feature>
<evidence type="ECO:0000256" key="1">
    <source>
        <dbReference type="SAM" id="MobiDB-lite"/>
    </source>
</evidence>
<feature type="compositionally biased region" description="Polar residues" evidence="1">
    <location>
        <begin position="19"/>
        <end position="30"/>
    </location>
</feature>
<dbReference type="Proteomes" id="UP000078492">
    <property type="component" value="Unassembled WGS sequence"/>
</dbReference>